<dbReference type="InterPro" id="IPR001406">
    <property type="entry name" value="PsdUridine_synth_TruA"/>
</dbReference>
<evidence type="ECO:0000256" key="3">
    <source>
        <dbReference type="ARBA" id="ARBA00023235"/>
    </source>
</evidence>
<proteinExistence type="inferred from homology"/>
<gene>
    <name evidence="5" type="primary">truA_64</name>
    <name evidence="5" type="ORF">SDC9_189158</name>
</gene>
<dbReference type="EC" id="5.4.99.12" evidence="5"/>
<evidence type="ECO:0000256" key="1">
    <source>
        <dbReference type="ARBA" id="ARBA00009375"/>
    </source>
</evidence>
<name>A0A645HZM4_9ZZZZ</name>
<dbReference type="Pfam" id="PF01416">
    <property type="entry name" value="PseudoU_synth_1"/>
    <property type="match status" value="1"/>
</dbReference>
<dbReference type="GO" id="GO:0031119">
    <property type="term" value="P:tRNA pseudouridine synthesis"/>
    <property type="evidence" value="ECO:0007669"/>
    <property type="project" value="TreeGrafter"/>
</dbReference>
<dbReference type="InterPro" id="IPR020095">
    <property type="entry name" value="PsdUridine_synth_TruA_C"/>
</dbReference>
<reference evidence="5" key="1">
    <citation type="submission" date="2019-08" db="EMBL/GenBank/DDBJ databases">
        <authorList>
            <person name="Kucharzyk K."/>
            <person name="Murdoch R.W."/>
            <person name="Higgins S."/>
            <person name="Loffler F."/>
        </authorList>
    </citation>
    <scope>NUCLEOTIDE SEQUENCE</scope>
</reference>
<dbReference type="PANTHER" id="PTHR11142">
    <property type="entry name" value="PSEUDOURIDYLATE SYNTHASE"/>
    <property type="match status" value="1"/>
</dbReference>
<comment type="caution">
    <text evidence="5">The sequence shown here is derived from an EMBL/GenBank/DDBJ whole genome shotgun (WGS) entry which is preliminary data.</text>
</comment>
<keyword evidence="2" id="KW-0819">tRNA processing</keyword>
<dbReference type="AlphaFoldDB" id="A0A645HZM4"/>
<dbReference type="EMBL" id="VSSQ01098767">
    <property type="protein sequence ID" value="MPN41604.1"/>
    <property type="molecule type" value="Genomic_DNA"/>
</dbReference>
<feature type="domain" description="Pseudouridine synthase I TruA alpha/beta" evidence="4">
    <location>
        <begin position="30"/>
        <end position="132"/>
    </location>
</feature>
<keyword evidence="3 5" id="KW-0413">Isomerase</keyword>
<evidence type="ECO:0000259" key="4">
    <source>
        <dbReference type="Pfam" id="PF01416"/>
    </source>
</evidence>
<dbReference type="PANTHER" id="PTHR11142:SF0">
    <property type="entry name" value="TRNA PSEUDOURIDINE SYNTHASE-LIKE 1"/>
    <property type="match status" value="1"/>
</dbReference>
<organism evidence="5">
    <name type="scientific">bioreactor metagenome</name>
    <dbReference type="NCBI Taxonomy" id="1076179"/>
    <lineage>
        <taxon>unclassified sequences</taxon>
        <taxon>metagenomes</taxon>
        <taxon>ecological metagenomes</taxon>
    </lineage>
</organism>
<dbReference type="SUPFAM" id="SSF55120">
    <property type="entry name" value="Pseudouridine synthase"/>
    <property type="match status" value="1"/>
</dbReference>
<comment type="similarity">
    <text evidence="1">Belongs to the tRNA pseudouridine synthase TruA family.</text>
</comment>
<dbReference type="Gene3D" id="3.30.70.660">
    <property type="entry name" value="Pseudouridine synthase I, catalytic domain, C-terminal subdomain"/>
    <property type="match status" value="1"/>
</dbReference>
<evidence type="ECO:0000256" key="2">
    <source>
        <dbReference type="ARBA" id="ARBA00022694"/>
    </source>
</evidence>
<dbReference type="InterPro" id="IPR020097">
    <property type="entry name" value="PsdUridine_synth_TruA_a/b_dom"/>
</dbReference>
<protein>
    <submittedName>
        <fullName evidence="5">tRNA pseudouridine synthase A</fullName>
        <ecNumber evidence="5">5.4.99.12</ecNumber>
    </submittedName>
</protein>
<sequence length="143" mass="15694">MLSAPHASAIERNTSLHIHYRLDKGMMDEAAAAVLGTHDFAAFMASGRPVDDTRRTIYCSEWHQSGERLDYTVEGSGFLYNMVRILAGTMLDIGMGRLEPDAMRKALESGQRGDAGPTAPAHGLTLVRVVYDDFDSGNYISQQ</sequence>
<dbReference type="InterPro" id="IPR020103">
    <property type="entry name" value="PsdUridine_synth_cat_dom_sf"/>
</dbReference>
<dbReference type="GO" id="GO:0003723">
    <property type="term" value="F:RNA binding"/>
    <property type="evidence" value="ECO:0007669"/>
    <property type="project" value="InterPro"/>
</dbReference>
<accession>A0A645HZM4</accession>
<dbReference type="GO" id="GO:0160147">
    <property type="term" value="F:tRNA pseudouridine(38-40) synthase activity"/>
    <property type="evidence" value="ECO:0007669"/>
    <property type="project" value="UniProtKB-EC"/>
</dbReference>
<evidence type="ECO:0000313" key="5">
    <source>
        <dbReference type="EMBL" id="MPN41604.1"/>
    </source>
</evidence>